<feature type="chain" id="PRO_5045573306" evidence="1">
    <location>
        <begin position="20"/>
        <end position="139"/>
    </location>
</feature>
<proteinExistence type="predicted"/>
<keyword evidence="3" id="KW-1185">Reference proteome</keyword>
<sequence>MKNTFAKLLLLAIASLAIACGKQECKNTNPVFDANTPESKPYKAELTKQLAKADNSLKYWINSYKEIDGQQYMLVDITGNNLCATAQMAISPEDTKLQNFIKAKGKGYEGTELEGLQYGITSDSNGGHFIFKDVVSIMD</sequence>
<organism evidence="2 3">
    <name type="scientific">Flavobacterium arundinis</name>
    <dbReference type="NCBI Taxonomy" id="3139143"/>
    <lineage>
        <taxon>Bacteria</taxon>
        <taxon>Pseudomonadati</taxon>
        <taxon>Bacteroidota</taxon>
        <taxon>Flavobacteriia</taxon>
        <taxon>Flavobacteriales</taxon>
        <taxon>Flavobacteriaceae</taxon>
        <taxon>Flavobacterium</taxon>
    </lineage>
</organism>
<evidence type="ECO:0000313" key="2">
    <source>
        <dbReference type="EMBL" id="MEL1243231.1"/>
    </source>
</evidence>
<dbReference type="EMBL" id="JBBYHR010000001">
    <property type="protein sequence ID" value="MEL1243231.1"/>
    <property type="molecule type" value="Genomic_DNA"/>
</dbReference>
<evidence type="ECO:0000313" key="3">
    <source>
        <dbReference type="Proteomes" id="UP001464555"/>
    </source>
</evidence>
<dbReference type="PROSITE" id="PS51257">
    <property type="entry name" value="PROKAR_LIPOPROTEIN"/>
    <property type="match status" value="1"/>
</dbReference>
<dbReference type="RefSeq" id="WP_341695548.1">
    <property type="nucleotide sequence ID" value="NZ_JBBYHR010000001.1"/>
</dbReference>
<feature type="signal peptide" evidence="1">
    <location>
        <begin position="1"/>
        <end position="19"/>
    </location>
</feature>
<gene>
    <name evidence="2" type="ORF">AAEO56_03060</name>
</gene>
<reference evidence="2 3" key="1">
    <citation type="submission" date="2024-04" db="EMBL/GenBank/DDBJ databases">
        <title>Flavobacterium sp. DGU11 16S ribosomal RNA gene Genome sequencing and assembly.</title>
        <authorList>
            <person name="Park S."/>
        </authorList>
    </citation>
    <scope>NUCLEOTIDE SEQUENCE [LARGE SCALE GENOMIC DNA]</scope>
    <source>
        <strain evidence="2 3">DGU11</strain>
    </source>
</reference>
<name>A0ABU9HSU0_9FLAO</name>
<dbReference type="Proteomes" id="UP001464555">
    <property type="component" value="Unassembled WGS sequence"/>
</dbReference>
<comment type="caution">
    <text evidence="2">The sequence shown here is derived from an EMBL/GenBank/DDBJ whole genome shotgun (WGS) entry which is preliminary data.</text>
</comment>
<protein>
    <submittedName>
        <fullName evidence="2">Uncharacterized protein</fullName>
    </submittedName>
</protein>
<accession>A0ABU9HSU0</accession>
<evidence type="ECO:0000256" key="1">
    <source>
        <dbReference type="SAM" id="SignalP"/>
    </source>
</evidence>
<keyword evidence="1" id="KW-0732">Signal</keyword>